<dbReference type="SUPFAM" id="SSF111283">
    <property type="entry name" value="Putative modulator of DNA gyrase, PmbA/TldD"/>
    <property type="match status" value="1"/>
</dbReference>
<dbReference type="InterPro" id="IPR035068">
    <property type="entry name" value="TldD/PmbA_N"/>
</dbReference>
<dbReference type="Pfam" id="PF19289">
    <property type="entry name" value="PmbA_TldD_3rd"/>
    <property type="match status" value="1"/>
</dbReference>
<feature type="domain" description="Metalloprotease TldD/E C-terminal" evidence="3">
    <location>
        <begin position="238"/>
        <end position="452"/>
    </location>
</feature>
<sequence length="484" mass="51061">MKGAEPLAGAAFSTAARLGADRTVVQLVRTTVEDTVVGADSAPGHARSDRFEIAVRVHRDGAVGVADGPLLDRHSVLDLTERAAELARASGAGRSVRPAQRPAPGNPQERVYRSPVAIDPFSLSPGERAEPLREARARALAVAGCTHAVVRASAYRRESMLLSSDGDRHHLESTQTGGWLTAAADGPSGPATRSYPDRTGRHDMGGWEHVHGLDLPGGAERAAREAVLLSRAKPCPSGTGPAVIDSSQLTLQIHESIGHPLELDRILGWELDYAGGSFVGLTDVGHLAYASDQVTVVADPVSGRGVGSMPWDDEGTPTAVTPLIDRGLLVGLLSSTTSTAAAGLPSAPGSARTEGAGLPLVRMTNINLQPGSGSLGDLLSDMGDGLLISGNQSFSIDDDRDRFHFSCELAWRVRGGRLVEPLRAPRYHGRTLDFWRSCQRVAGAEEWAMHSVTFCMKGNPIQTARVGHGAAPALFSEVSYGSWE</sequence>
<dbReference type="InterPro" id="IPR045569">
    <property type="entry name" value="Metalloprtase-TldD/E_C"/>
</dbReference>
<evidence type="ECO:0000259" key="3">
    <source>
        <dbReference type="Pfam" id="PF19289"/>
    </source>
</evidence>
<accession>E9JER9</accession>
<dbReference type="EMBL" id="GQ844764">
    <property type="protein sequence ID" value="ADB92557.1"/>
    <property type="molecule type" value="Genomic_DNA"/>
</dbReference>
<keyword evidence="6" id="KW-1185">Reference proteome</keyword>
<evidence type="ECO:0000313" key="5">
    <source>
        <dbReference type="EMBL" id="MBB5794798.1"/>
    </source>
</evidence>
<dbReference type="EMBL" id="JACHNE010000001">
    <property type="protein sequence ID" value="MBB5794798.1"/>
    <property type="molecule type" value="Genomic_DNA"/>
</dbReference>
<dbReference type="RefSeq" id="WP_184983822.1">
    <property type="nucleotide sequence ID" value="NZ_JACHNE010000001.1"/>
</dbReference>
<reference evidence="5 6" key="2">
    <citation type="submission" date="2020-08" db="EMBL/GenBank/DDBJ databases">
        <title>Sequencing the genomes of 1000 actinobacteria strains.</title>
        <authorList>
            <person name="Klenk H.-P."/>
        </authorList>
    </citation>
    <scope>NUCLEOTIDE SEQUENCE [LARGE SCALE GENOMIC DNA]</scope>
    <source>
        <strain evidence="5 6">DSM 40084</strain>
    </source>
</reference>
<dbReference type="InterPro" id="IPR036059">
    <property type="entry name" value="TldD/PmbA_sf"/>
</dbReference>
<evidence type="ECO:0000256" key="1">
    <source>
        <dbReference type="ARBA" id="ARBA00005836"/>
    </source>
</evidence>
<protein>
    <submittedName>
        <fullName evidence="4">CcbIH</fullName>
    </submittedName>
    <submittedName>
        <fullName evidence="5">TldD protein</fullName>
    </submittedName>
</protein>
<evidence type="ECO:0000313" key="6">
    <source>
        <dbReference type="Proteomes" id="UP000590647"/>
    </source>
</evidence>
<dbReference type="PANTHER" id="PTHR30624:SF10">
    <property type="entry name" value="CONSERVED PROTEIN"/>
    <property type="match status" value="1"/>
</dbReference>
<dbReference type="Proteomes" id="UP000590647">
    <property type="component" value="Unassembled WGS sequence"/>
</dbReference>
<gene>
    <name evidence="5" type="ORF">HDA41_002762</name>
</gene>
<evidence type="ECO:0000313" key="4">
    <source>
        <dbReference type="EMBL" id="ADB92557.1"/>
    </source>
</evidence>
<dbReference type="AlphaFoldDB" id="E9JER9"/>
<dbReference type="InterPro" id="IPR051463">
    <property type="entry name" value="Peptidase_U62_metallo"/>
</dbReference>
<evidence type="ECO:0000256" key="2">
    <source>
        <dbReference type="SAM" id="MobiDB-lite"/>
    </source>
</evidence>
<organism evidence="4">
    <name type="scientific">Streptomyces caelestis</name>
    <dbReference type="NCBI Taxonomy" id="36816"/>
    <lineage>
        <taxon>Bacteria</taxon>
        <taxon>Bacillati</taxon>
        <taxon>Actinomycetota</taxon>
        <taxon>Actinomycetes</taxon>
        <taxon>Kitasatosporales</taxon>
        <taxon>Streptomycetaceae</taxon>
        <taxon>Streptomyces</taxon>
    </lineage>
</organism>
<dbReference type="PANTHER" id="PTHR30624">
    <property type="entry name" value="UNCHARACTERIZED PROTEIN TLDD AND PMBA"/>
    <property type="match status" value="1"/>
</dbReference>
<dbReference type="GO" id="GO:0005829">
    <property type="term" value="C:cytosol"/>
    <property type="evidence" value="ECO:0007669"/>
    <property type="project" value="TreeGrafter"/>
</dbReference>
<name>E9JER9_9ACTN</name>
<comment type="similarity">
    <text evidence="1">Belongs to the peptidase U62 family.</text>
</comment>
<proteinExistence type="inferred from homology"/>
<dbReference type="GO" id="GO:0008237">
    <property type="term" value="F:metallopeptidase activity"/>
    <property type="evidence" value="ECO:0007669"/>
    <property type="project" value="InterPro"/>
</dbReference>
<dbReference type="GO" id="GO:0006508">
    <property type="term" value="P:proteolysis"/>
    <property type="evidence" value="ECO:0007669"/>
    <property type="project" value="InterPro"/>
</dbReference>
<reference evidence="4" key="1">
    <citation type="journal article" date="2015" name="PLoS ONE">
        <title>Lincosamide synthetase-a unique condensation system combining elements of nonribosomal peptide synthetase and mycothiol metabolism.</title>
        <authorList>
            <person name="Janata J."/>
            <person name="Kadlcik S."/>
            <person name="Koberska M."/>
            <person name="Ulanova D."/>
            <person name="Kamenik Z."/>
            <person name="Novak P."/>
            <person name="Kopecky J."/>
            <person name="Novotna J."/>
            <person name="Radojevic B."/>
            <person name="Plhackova K."/>
            <person name="Gazak R."/>
            <person name="Najmanova L."/>
        </authorList>
    </citation>
    <scope>NUCLEOTIDE SEQUENCE</scope>
    <source>
        <strain evidence="4">ATCC 15084</strain>
    </source>
</reference>
<dbReference type="Gene3D" id="3.30.2290.10">
    <property type="entry name" value="PmbA/TldD superfamily"/>
    <property type="match status" value="1"/>
</dbReference>
<feature type="region of interest" description="Disordered" evidence="2">
    <location>
        <begin position="88"/>
        <end position="125"/>
    </location>
</feature>